<protein>
    <submittedName>
        <fullName evidence="4">Leucine rich repeat (LRR) protein</fullName>
    </submittedName>
</protein>
<evidence type="ECO:0000313" key="4">
    <source>
        <dbReference type="EMBL" id="RKR14799.1"/>
    </source>
</evidence>
<dbReference type="InterPro" id="IPR000157">
    <property type="entry name" value="TIR_dom"/>
</dbReference>
<name>A0A495EDT3_9FLAO</name>
<evidence type="ECO:0000256" key="2">
    <source>
        <dbReference type="ARBA" id="ARBA00022737"/>
    </source>
</evidence>
<dbReference type="Pfam" id="PF13676">
    <property type="entry name" value="TIR_2"/>
    <property type="match status" value="1"/>
</dbReference>
<dbReference type="PANTHER" id="PTHR48051">
    <property type="match status" value="1"/>
</dbReference>
<dbReference type="Gene3D" id="3.40.50.10140">
    <property type="entry name" value="Toll/interleukin-1 receptor homology (TIR) domain"/>
    <property type="match status" value="1"/>
</dbReference>
<comment type="caution">
    <text evidence="4">The sequence shown here is derived from an EMBL/GenBank/DDBJ whole genome shotgun (WGS) entry which is preliminary data.</text>
</comment>
<dbReference type="OrthoDB" id="883741at2"/>
<dbReference type="PROSITE" id="PS50104">
    <property type="entry name" value="TIR"/>
    <property type="match status" value="1"/>
</dbReference>
<dbReference type="SMART" id="SM00369">
    <property type="entry name" value="LRR_TYP"/>
    <property type="match status" value="4"/>
</dbReference>
<keyword evidence="1" id="KW-0433">Leucine-rich repeat</keyword>
<dbReference type="Pfam" id="PF23598">
    <property type="entry name" value="LRR_14"/>
    <property type="match status" value="1"/>
</dbReference>
<feature type="domain" description="TIR" evidence="3">
    <location>
        <begin position="225"/>
        <end position="365"/>
    </location>
</feature>
<dbReference type="Proteomes" id="UP000269412">
    <property type="component" value="Unassembled WGS sequence"/>
</dbReference>
<reference evidence="4 5" key="1">
    <citation type="submission" date="2018-10" db="EMBL/GenBank/DDBJ databases">
        <title>Genomic Encyclopedia of Archaeal and Bacterial Type Strains, Phase II (KMG-II): from individual species to whole genera.</title>
        <authorList>
            <person name="Goeker M."/>
        </authorList>
    </citation>
    <scope>NUCLEOTIDE SEQUENCE [LARGE SCALE GENOMIC DNA]</scope>
    <source>
        <strain evidence="4 5">DSM 25230</strain>
    </source>
</reference>
<dbReference type="InterPro" id="IPR055414">
    <property type="entry name" value="LRR_R13L4/SHOC2-like"/>
</dbReference>
<evidence type="ECO:0000313" key="5">
    <source>
        <dbReference type="Proteomes" id="UP000269412"/>
    </source>
</evidence>
<dbReference type="InterPro" id="IPR003591">
    <property type="entry name" value="Leu-rich_rpt_typical-subtyp"/>
</dbReference>
<evidence type="ECO:0000256" key="1">
    <source>
        <dbReference type="ARBA" id="ARBA00022614"/>
    </source>
</evidence>
<dbReference type="EMBL" id="RBIQ01000007">
    <property type="protein sequence ID" value="RKR14799.1"/>
    <property type="molecule type" value="Genomic_DNA"/>
</dbReference>
<proteinExistence type="predicted"/>
<dbReference type="InterPro" id="IPR050216">
    <property type="entry name" value="LRR_domain-containing"/>
</dbReference>
<dbReference type="PROSITE" id="PS51450">
    <property type="entry name" value="LRR"/>
    <property type="match status" value="3"/>
</dbReference>
<dbReference type="SUPFAM" id="SSF52047">
    <property type="entry name" value="RNI-like"/>
    <property type="match status" value="1"/>
</dbReference>
<keyword evidence="2" id="KW-0677">Repeat</keyword>
<keyword evidence="5" id="KW-1185">Reference proteome</keyword>
<dbReference type="RefSeq" id="WP_121064328.1">
    <property type="nucleotide sequence ID" value="NZ_RBIQ01000007.1"/>
</dbReference>
<evidence type="ECO:0000259" key="3">
    <source>
        <dbReference type="PROSITE" id="PS50104"/>
    </source>
</evidence>
<dbReference type="Gene3D" id="3.80.10.10">
    <property type="entry name" value="Ribonuclease Inhibitor"/>
    <property type="match status" value="1"/>
</dbReference>
<dbReference type="GO" id="GO:0005737">
    <property type="term" value="C:cytoplasm"/>
    <property type="evidence" value="ECO:0007669"/>
    <property type="project" value="TreeGrafter"/>
</dbReference>
<sequence length="374" mass="43220">MIKIPSKNISKLDLSNQNLTQFPLEIVNLKNLKKLNLSGNKIKHIPKEIERLKNLEQLDLSKNLINNFYSKICSLKKLKVLNLNNNQIKTIPKQIENLDKLNTLTIANNIITSLPITFSNLKNLKKLNLSKNNLDNFPSEILELDSLTHLWMNELNIQKSFSKEMINKLKTLNSIYCYSQNRKSTKDIYLQLSKHKGNSIKKLRNNSTLELKKIRPSNMKKQNILKNKIFISYSHKDKLWLEKVQTNLKAMGHSINEEHDVWDDTKIKVGDKWRDEIENALENARIAILIISTEFLASDFIQSDELPTLLRNAKNNGTRILPLIVGHCFFNNNKNLSEFQAINSPEKPLNSLTPSEIEKQLLNLTKEVYGLLKS</sequence>
<accession>A0A495EDT3</accession>
<dbReference type="SMART" id="SM00365">
    <property type="entry name" value="LRR_SD22"/>
    <property type="match status" value="3"/>
</dbReference>
<dbReference type="SUPFAM" id="SSF52200">
    <property type="entry name" value="Toll/Interleukin receptor TIR domain"/>
    <property type="match status" value="1"/>
</dbReference>
<dbReference type="Pfam" id="PF00560">
    <property type="entry name" value="LRR_1"/>
    <property type="match status" value="1"/>
</dbReference>
<dbReference type="GO" id="GO:0007165">
    <property type="term" value="P:signal transduction"/>
    <property type="evidence" value="ECO:0007669"/>
    <property type="project" value="InterPro"/>
</dbReference>
<organism evidence="4 5">
    <name type="scientific">Maribacter vaceletii</name>
    <dbReference type="NCBI Taxonomy" id="1206816"/>
    <lineage>
        <taxon>Bacteria</taxon>
        <taxon>Pseudomonadati</taxon>
        <taxon>Bacteroidota</taxon>
        <taxon>Flavobacteriia</taxon>
        <taxon>Flavobacteriales</taxon>
        <taxon>Flavobacteriaceae</taxon>
        <taxon>Maribacter</taxon>
    </lineage>
</organism>
<dbReference type="AlphaFoldDB" id="A0A495EDT3"/>
<dbReference type="InterPro" id="IPR035897">
    <property type="entry name" value="Toll_tir_struct_dom_sf"/>
</dbReference>
<dbReference type="InterPro" id="IPR001611">
    <property type="entry name" value="Leu-rich_rpt"/>
</dbReference>
<dbReference type="PANTHER" id="PTHR48051:SF1">
    <property type="entry name" value="RAS SUPPRESSOR PROTEIN 1"/>
    <property type="match status" value="1"/>
</dbReference>
<dbReference type="InterPro" id="IPR032675">
    <property type="entry name" value="LRR_dom_sf"/>
</dbReference>
<gene>
    <name evidence="4" type="ORF">CLV91_0878</name>
</gene>